<evidence type="ECO:0000313" key="1">
    <source>
        <dbReference type="EMBL" id="KAF9513860.1"/>
    </source>
</evidence>
<comment type="caution">
    <text evidence="1">The sequence shown here is derived from an EMBL/GenBank/DDBJ whole genome shotgun (WGS) entry which is preliminary data.</text>
</comment>
<dbReference type="AlphaFoldDB" id="A0A9P6AXT8"/>
<sequence>METVSWASRPGFRFSAFPEEIASSQISGSVALILSGLAHVPQLDATCGVHLLFSSSSLAGCRSSRLTDLAPRILSGVSGEKADRLRSYSKAARKTTRNRRRVHCRICSPRFHGIQYFSSAALISREVSNGAKSVALCAEPSHEQRIQAKLGNELGTKLWSLASESNRLPSTLDILDWSRENRGEVDLPPIPVHVLVLIILINLISVRRYIAFKGTLDGGGFEFALFWLHLSRWNIAADKESI</sequence>
<protein>
    <submittedName>
        <fullName evidence="1">Uncharacterized protein</fullName>
    </submittedName>
</protein>
<dbReference type="Proteomes" id="UP000886523">
    <property type="component" value="Unassembled WGS sequence"/>
</dbReference>
<proteinExistence type="predicted"/>
<organism evidence="1 2">
    <name type="scientific">Hydnum rufescens UP504</name>
    <dbReference type="NCBI Taxonomy" id="1448309"/>
    <lineage>
        <taxon>Eukaryota</taxon>
        <taxon>Fungi</taxon>
        <taxon>Dikarya</taxon>
        <taxon>Basidiomycota</taxon>
        <taxon>Agaricomycotina</taxon>
        <taxon>Agaricomycetes</taxon>
        <taxon>Cantharellales</taxon>
        <taxon>Hydnaceae</taxon>
        <taxon>Hydnum</taxon>
    </lineage>
</organism>
<gene>
    <name evidence="1" type="ORF">BS47DRAFT_1485335</name>
</gene>
<evidence type="ECO:0000313" key="2">
    <source>
        <dbReference type="Proteomes" id="UP000886523"/>
    </source>
</evidence>
<dbReference type="EMBL" id="MU128967">
    <property type="protein sequence ID" value="KAF9513860.1"/>
    <property type="molecule type" value="Genomic_DNA"/>
</dbReference>
<keyword evidence="2" id="KW-1185">Reference proteome</keyword>
<reference evidence="1" key="1">
    <citation type="journal article" date="2020" name="Nat. Commun.">
        <title>Large-scale genome sequencing of mycorrhizal fungi provides insights into the early evolution of symbiotic traits.</title>
        <authorList>
            <person name="Miyauchi S."/>
            <person name="Kiss E."/>
            <person name="Kuo A."/>
            <person name="Drula E."/>
            <person name="Kohler A."/>
            <person name="Sanchez-Garcia M."/>
            <person name="Morin E."/>
            <person name="Andreopoulos B."/>
            <person name="Barry K.W."/>
            <person name="Bonito G."/>
            <person name="Buee M."/>
            <person name="Carver A."/>
            <person name="Chen C."/>
            <person name="Cichocki N."/>
            <person name="Clum A."/>
            <person name="Culley D."/>
            <person name="Crous P.W."/>
            <person name="Fauchery L."/>
            <person name="Girlanda M."/>
            <person name="Hayes R.D."/>
            <person name="Keri Z."/>
            <person name="LaButti K."/>
            <person name="Lipzen A."/>
            <person name="Lombard V."/>
            <person name="Magnuson J."/>
            <person name="Maillard F."/>
            <person name="Murat C."/>
            <person name="Nolan M."/>
            <person name="Ohm R.A."/>
            <person name="Pangilinan J."/>
            <person name="Pereira M.F."/>
            <person name="Perotto S."/>
            <person name="Peter M."/>
            <person name="Pfister S."/>
            <person name="Riley R."/>
            <person name="Sitrit Y."/>
            <person name="Stielow J.B."/>
            <person name="Szollosi G."/>
            <person name="Zifcakova L."/>
            <person name="Stursova M."/>
            <person name="Spatafora J.W."/>
            <person name="Tedersoo L."/>
            <person name="Vaario L.M."/>
            <person name="Yamada A."/>
            <person name="Yan M."/>
            <person name="Wang P."/>
            <person name="Xu J."/>
            <person name="Bruns T."/>
            <person name="Baldrian P."/>
            <person name="Vilgalys R."/>
            <person name="Dunand C."/>
            <person name="Henrissat B."/>
            <person name="Grigoriev I.V."/>
            <person name="Hibbett D."/>
            <person name="Nagy L.G."/>
            <person name="Martin F.M."/>
        </authorList>
    </citation>
    <scope>NUCLEOTIDE SEQUENCE</scope>
    <source>
        <strain evidence="1">UP504</strain>
    </source>
</reference>
<name>A0A9P6AXT8_9AGAM</name>
<accession>A0A9P6AXT8</accession>